<gene>
    <name evidence="10" type="ORF">PAC_19989</name>
</gene>
<dbReference type="PRINTS" id="PR00465">
    <property type="entry name" value="EP450IV"/>
</dbReference>
<keyword evidence="9" id="KW-0472">Membrane</keyword>
<evidence type="ECO:0000256" key="6">
    <source>
        <dbReference type="ARBA" id="ARBA00023004"/>
    </source>
</evidence>
<keyword evidence="5" id="KW-0560">Oxidoreductase</keyword>
<dbReference type="SUPFAM" id="SSF48264">
    <property type="entry name" value="Cytochrome P450"/>
    <property type="match status" value="1"/>
</dbReference>
<keyword evidence="4 8" id="KW-0479">Metal-binding</keyword>
<dbReference type="Proteomes" id="UP000184330">
    <property type="component" value="Unassembled WGS sequence"/>
</dbReference>
<evidence type="ECO:0000256" key="9">
    <source>
        <dbReference type="SAM" id="Phobius"/>
    </source>
</evidence>
<dbReference type="InterPro" id="IPR002403">
    <property type="entry name" value="Cyt_P450_E_grp-IV"/>
</dbReference>
<name>A0A1L7XYI8_9HELO</name>
<protein>
    <submittedName>
        <fullName evidence="10">Related to cytochrome P450 monooxygenase (LovA)</fullName>
    </submittedName>
</protein>
<keyword evidence="3 8" id="KW-0349">Heme</keyword>
<dbReference type="Pfam" id="PF00067">
    <property type="entry name" value="p450"/>
    <property type="match status" value="1"/>
</dbReference>
<evidence type="ECO:0000256" key="3">
    <source>
        <dbReference type="ARBA" id="ARBA00022617"/>
    </source>
</evidence>
<dbReference type="PANTHER" id="PTHR46206:SF2">
    <property type="entry name" value="CYTOCHROME P450 MONOOXYGENASE AUSG-RELATED"/>
    <property type="match status" value="1"/>
</dbReference>
<dbReference type="AlphaFoldDB" id="A0A1L7XYI8"/>
<dbReference type="GO" id="GO:0004497">
    <property type="term" value="F:monooxygenase activity"/>
    <property type="evidence" value="ECO:0007669"/>
    <property type="project" value="UniProtKB-KW"/>
</dbReference>
<keyword evidence="7 10" id="KW-0503">Monooxygenase</keyword>
<dbReference type="InterPro" id="IPR036396">
    <property type="entry name" value="Cyt_P450_sf"/>
</dbReference>
<keyword evidence="9" id="KW-1133">Transmembrane helix</keyword>
<keyword evidence="9" id="KW-0812">Transmembrane</keyword>
<evidence type="ECO:0000313" key="11">
    <source>
        <dbReference type="Proteomes" id="UP000184330"/>
    </source>
</evidence>
<dbReference type="STRING" id="576137.A0A1L7XYI8"/>
<evidence type="ECO:0000256" key="4">
    <source>
        <dbReference type="ARBA" id="ARBA00022723"/>
    </source>
</evidence>
<evidence type="ECO:0000256" key="8">
    <source>
        <dbReference type="PIRSR" id="PIRSR602403-1"/>
    </source>
</evidence>
<sequence length="514" mass="58492">MASILTLISSQSKSSIIIVLVLVPISLFVFLYSQRFKSNVPVYNPKRFWEFTTMRAKQDFDANATTWLRKWFSQYPNTPIRLIADSGYCTVLPPAMGNELRKTKEIDMYAFIKSSYHVHLPGFDGLREECSESHLIPKVILIHLSKNIAKMTEPMAAESGAAVSDIFGEETEWHVAPLYQQCLDFVSRTASHTFLGEKLYRNKEWQAVTKEHAITVAVAARELRYWPAPLRPLIHRFGHKGRQLRSQVQRTRALIEPVLEERRAEQAMCAAQGIDPPEYNDTLQWFEDVAAGKPYDPVGAQLAMAFASIYATTDLLVGVIADLCRHPEIIEPLRDEIRAVIGKQGWTQAAIVNLKLLDSCLKETQRMKPVESATMRSEATRDITLSDGTRLPKGEVVAVSATRMMDPNVYEDPEKWDGYRYLRWRNQPEMEAIAQLASTSADSYGFGWFPRACPGRFFAAHGLKIALAYILIRYDINPVEGEGLKFFCHSFVNRVHPATRIMLRRRDEDLSTEL</sequence>
<dbReference type="GO" id="GO:0005506">
    <property type="term" value="F:iron ion binding"/>
    <property type="evidence" value="ECO:0007669"/>
    <property type="project" value="InterPro"/>
</dbReference>
<evidence type="ECO:0000256" key="7">
    <source>
        <dbReference type="ARBA" id="ARBA00023033"/>
    </source>
</evidence>
<feature type="transmembrane region" description="Helical" evidence="9">
    <location>
        <begin position="12"/>
        <end position="32"/>
    </location>
</feature>
<comment type="cofactor">
    <cofactor evidence="1 8">
        <name>heme</name>
        <dbReference type="ChEBI" id="CHEBI:30413"/>
    </cofactor>
</comment>
<keyword evidence="11" id="KW-1185">Reference proteome</keyword>
<dbReference type="GO" id="GO:0016705">
    <property type="term" value="F:oxidoreductase activity, acting on paired donors, with incorporation or reduction of molecular oxygen"/>
    <property type="evidence" value="ECO:0007669"/>
    <property type="project" value="InterPro"/>
</dbReference>
<dbReference type="GO" id="GO:0020037">
    <property type="term" value="F:heme binding"/>
    <property type="evidence" value="ECO:0007669"/>
    <property type="project" value="InterPro"/>
</dbReference>
<accession>A0A1L7XYI8</accession>
<keyword evidence="6 8" id="KW-0408">Iron</keyword>
<evidence type="ECO:0000256" key="2">
    <source>
        <dbReference type="ARBA" id="ARBA00010617"/>
    </source>
</evidence>
<comment type="similarity">
    <text evidence="2">Belongs to the cytochrome P450 family.</text>
</comment>
<dbReference type="PANTHER" id="PTHR46206">
    <property type="entry name" value="CYTOCHROME P450"/>
    <property type="match status" value="1"/>
</dbReference>
<evidence type="ECO:0000313" key="10">
    <source>
        <dbReference type="EMBL" id="CZR70088.1"/>
    </source>
</evidence>
<dbReference type="EMBL" id="FJOG01000093">
    <property type="protein sequence ID" value="CZR70088.1"/>
    <property type="molecule type" value="Genomic_DNA"/>
</dbReference>
<dbReference type="CDD" id="cd11041">
    <property type="entry name" value="CYP503A1-like"/>
    <property type="match status" value="1"/>
</dbReference>
<evidence type="ECO:0000256" key="5">
    <source>
        <dbReference type="ARBA" id="ARBA00023002"/>
    </source>
</evidence>
<organism evidence="10 11">
    <name type="scientific">Phialocephala subalpina</name>
    <dbReference type="NCBI Taxonomy" id="576137"/>
    <lineage>
        <taxon>Eukaryota</taxon>
        <taxon>Fungi</taxon>
        <taxon>Dikarya</taxon>
        <taxon>Ascomycota</taxon>
        <taxon>Pezizomycotina</taxon>
        <taxon>Leotiomycetes</taxon>
        <taxon>Helotiales</taxon>
        <taxon>Mollisiaceae</taxon>
        <taxon>Phialocephala</taxon>
        <taxon>Phialocephala fortinii species complex</taxon>
    </lineage>
</organism>
<reference evidence="10 11" key="1">
    <citation type="submission" date="2016-03" db="EMBL/GenBank/DDBJ databases">
        <authorList>
            <person name="Ploux O."/>
        </authorList>
    </citation>
    <scope>NUCLEOTIDE SEQUENCE [LARGE SCALE GENOMIC DNA]</scope>
    <source>
        <strain evidence="10 11">UAMH 11012</strain>
    </source>
</reference>
<dbReference type="InterPro" id="IPR001128">
    <property type="entry name" value="Cyt_P450"/>
</dbReference>
<dbReference type="Gene3D" id="1.10.630.10">
    <property type="entry name" value="Cytochrome P450"/>
    <property type="match status" value="1"/>
</dbReference>
<evidence type="ECO:0000256" key="1">
    <source>
        <dbReference type="ARBA" id="ARBA00001971"/>
    </source>
</evidence>
<dbReference type="OrthoDB" id="1844152at2759"/>
<proteinExistence type="inferred from homology"/>
<feature type="binding site" description="axial binding residue" evidence="8">
    <location>
        <position position="453"/>
    </location>
    <ligand>
        <name>heme</name>
        <dbReference type="ChEBI" id="CHEBI:30413"/>
    </ligand>
    <ligandPart>
        <name>Fe</name>
        <dbReference type="ChEBI" id="CHEBI:18248"/>
    </ligandPart>
</feature>